<dbReference type="GO" id="GO:0000287">
    <property type="term" value="F:magnesium ion binding"/>
    <property type="evidence" value="ECO:0007669"/>
    <property type="project" value="UniProtKB-UniRule"/>
</dbReference>
<sequence>MKNEKLSADQSELARPGSLEEELLQRLDLGRLPTHVAIIMDGNGRWARKRRLPRVAGHRAGIKSVRETVEVSARLGLGVLTLYAFSQENWKRPRAEVDTLMGLLKEYVRKELDTLMRNNIRFRVIGRIGDLADSVQGELTRAEEATAKNTGLLFNIALSYGGRAEIVDACRSLLRSGQDPDDLTEELFGKRLYTGDCPDPDLMVRTSGEMRVSNFLLWQIAYAEIHVTETLWPDFRRRHIFEALVDFQNRERRYGGLNPDEGTVKPPAALRG</sequence>
<dbReference type="EC" id="2.5.1.-" evidence="2"/>
<dbReference type="GO" id="GO:0045547">
    <property type="term" value="F:ditrans,polycis-polyprenyl diphosphate synthase [(2E,6E)-farnesyl diphosphate specific] activity"/>
    <property type="evidence" value="ECO:0007669"/>
    <property type="project" value="TreeGrafter"/>
</dbReference>
<protein>
    <recommendedName>
        <fullName evidence="2">Isoprenyl transferase</fullName>
        <ecNumber evidence="2">2.5.1.-</ecNumber>
    </recommendedName>
</protein>
<keyword evidence="2" id="KW-0479">Metal-binding</keyword>
<feature type="binding site" evidence="2">
    <location>
        <position position="41"/>
    </location>
    <ligand>
        <name>Mg(2+)</name>
        <dbReference type="ChEBI" id="CHEBI:18420"/>
    </ligand>
</feature>
<dbReference type="AlphaFoldDB" id="A0A8J6XX74"/>
<dbReference type="GO" id="GO:0016094">
    <property type="term" value="P:polyprenol biosynthetic process"/>
    <property type="evidence" value="ECO:0007669"/>
    <property type="project" value="TreeGrafter"/>
</dbReference>
<dbReference type="NCBIfam" id="NF011405">
    <property type="entry name" value="PRK14830.1"/>
    <property type="match status" value="1"/>
</dbReference>
<feature type="binding site" evidence="2">
    <location>
        <position position="54"/>
    </location>
    <ligand>
        <name>substrate</name>
    </ligand>
</feature>
<dbReference type="InterPro" id="IPR036424">
    <property type="entry name" value="UPP_synth-like_sf"/>
</dbReference>
<comment type="cofactor">
    <cofactor evidence="2">
        <name>Mg(2+)</name>
        <dbReference type="ChEBI" id="CHEBI:18420"/>
    </cofactor>
    <text evidence="2">Binds 2 magnesium ions per subunit.</text>
</comment>
<dbReference type="PROSITE" id="PS01066">
    <property type="entry name" value="UPP_SYNTHASE"/>
    <property type="match status" value="1"/>
</dbReference>
<dbReference type="Pfam" id="PF01255">
    <property type="entry name" value="Prenyltransf"/>
    <property type="match status" value="1"/>
</dbReference>
<comment type="subunit">
    <text evidence="2">Homodimer.</text>
</comment>
<comment type="caution">
    <text evidence="3">The sequence shown here is derived from an EMBL/GenBank/DDBJ whole genome shotgun (WGS) entry which is preliminary data.</text>
</comment>
<comment type="similarity">
    <text evidence="2">Belongs to the UPP synthase family.</text>
</comment>
<dbReference type="EMBL" id="JACXWD010000026">
    <property type="protein sequence ID" value="MBD3868256.1"/>
    <property type="molecule type" value="Genomic_DNA"/>
</dbReference>
<evidence type="ECO:0000256" key="1">
    <source>
        <dbReference type="ARBA" id="ARBA00022679"/>
    </source>
</evidence>
<gene>
    <name evidence="3" type="ORF">IFK94_09020</name>
</gene>
<dbReference type="InterPro" id="IPR018520">
    <property type="entry name" value="UPP_synth-like_CS"/>
</dbReference>
<proteinExistence type="inferred from homology"/>
<comment type="function">
    <text evidence="2">Catalyzes the condensation of isopentenyl diphosphate (IPP) with allylic pyrophosphates generating different type of terpenoids.</text>
</comment>
<dbReference type="CDD" id="cd00475">
    <property type="entry name" value="Cis_IPPS"/>
    <property type="match status" value="1"/>
</dbReference>
<dbReference type="SUPFAM" id="SSF64005">
    <property type="entry name" value="Undecaprenyl diphosphate synthase"/>
    <property type="match status" value="1"/>
</dbReference>
<evidence type="ECO:0000313" key="3">
    <source>
        <dbReference type="EMBL" id="MBD3868256.1"/>
    </source>
</evidence>
<dbReference type="Proteomes" id="UP000648239">
    <property type="component" value="Unassembled WGS sequence"/>
</dbReference>
<dbReference type="Gene3D" id="3.40.1180.10">
    <property type="entry name" value="Decaprenyl diphosphate synthase-like"/>
    <property type="match status" value="1"/>
</dbReference>
<evidence type="ECO:0000313" key="4">
    <source>
        <dbReference type="Proteomes" id="UP000648239"/>
    </source>
</evidence>
<dbReference type="InterPro" id="IPR001441">
    <property type="entry name" value="UPP_synth-like"/>
</dbReference>
<evidence type="ECO:0000256" key="2">
    <source>
        <dbReference type="HAMAP-Rule" id="MF_01139"/>
    </source>
</evidence>
<dbReference type="HAMAP" id="MF_01139">
    <property type="entry name" value="ISPT"/>
    <property type="match status" value="1"/>
</dbReference>
<feature type="binding site" evidence="2">
    <location>
        <begin position="211"/>
        <end position="213"/>
    </location>
    <ligand>
        <name>substrate</name>
    </ligand>
</feature>
<dbReference type="NCBIfam" id="TIGR00055">
    <property type="entry name" value="uppS"/>
    <property type="match status" value="1"/>
</dbReference>
<feature type="binding site" evidence="2">
    <location>
        <position position="224"/>
    </location>
    <ligand>
        <name>Mg(2+)</name>
        <dbReference type="ChEBI" id="CHEBI:18420"/>
    </ligand>
</feature>
<feature type="active site" evidence="2">
    <location>
        <position position="41"/>
    </location>
</feature>
<feature type="binding site" evidence="2">
    <location>
        <begin position="86"/>
        <end position="88"/>
    </location>
    <ligand>
        <name>substrate</name>
    </ligand>
</feature>
<accession>A0A8J6XX74</accession>
<dbReference type="FunFam" id="3.40.1180.10:FF:000001">
    <property type="entry name" value="(2E,6E)-farnesyl-diphosphate-specific ditrans,polycis-undecaprenyl-diphosphate synthase"/>
    <property type="match status" value="1"/>
</dbReference>
<feature type="binding site" evidence="2">
    <location>
        <position position="90"/>
    </location>
    <ligand>
        <name>substrate</name>
    </ligand>
</feature>
<feature type="active site" description="Proton acceptor" evidence="2">
    <location>
        <position position="89"/>
    </location>
</feature>
<keyword evidence="2" id="KW-0460">Magnesium</keyword>
<dbReference type="PANTHER" id="PTHR10291">
    <property type="entry name" value="DEHYDRODOLICHYL DIPHOSPHATE SYNTHASE FAMILY MEMBER"/>
    <property type="match status" value="1"/>
</dbReference>
<organism evidence="3 4">
    <name type="scientific">Candidatus Polarisedimenticola svalbardensis</name>
    <dbReference type="NCBI Taxonomy" id="2886004"/>
    <lineage>
        <taxon>Bacteria</taxon>
        <taxon>Pseudomonadati</taxon>
        <taxon>Acidobacteriota</taxon>
        <taxon>Candidatus Polarisedimenticolia</taxon>
        <taxon>Candidatus Polarisedimenticolales</taxon>
        <taxon>Candidatus Polarisedimenticolaceae</taxon>
        <taxon>Candidatus Polarisedimenticola</taxon>
    </lineage>
</organism>
<feature type="binding site" evidence="2">
    <location>
        <position position="58"/>
    </location>
    <ligand>
        <name>substrate</name>
    </ligand>
</feature>
<feature type="binding site" evidence="2">
    <location>
        <begin position="42"/>
        <end position="45"/>
    </location>
    <ligand>
        <name>substrate</name>
    </ligand>
</feature>
<feature type="binding site" evidence="2">
    <location>
        <position position="92"/>
    </location>
    <ligand>
        <name>substrate</name>
    </ligand>
</feature>
<name>A0A8J6XX74_9BACT</name>
<feature type="binding site" evidence="2">
    <location>
        <position position="46"/>
    </location>
    <ligand>
        <name>substrate</name>
    </ligand>
</feature>
<feature type="binding site" evidence="2">
    <location>
        <position position="205"/>
    </location>
    <ligand>
        <name>substrate</name>
    </ligand>
</feature>
<keyword evidence="1 2" id="KW-0808">Transferase</keyword>
<reference evidence="3 4" key="1">
    <citation type="submission" date="2020-08" db="EMBL/GenBank/DDBJ databases">
        <title>Acidobacteriota in marine sediments use diverse sulfur dissimilation pathways.</title>
        <authorList>
            <person name="Wasmund K."/>
        </authorList>
    </citation>
    <scope>NUCLEOTIDE SEQUENCE [LARGE SCALE GENOMIC DNA]</scope>
    <source>
        <strain evidence="3">MAG AM4</strain>
    </source>
</reference>
<dbReference type="PANTHER" id="PTHR10291:SF0">
    <property type="entry name" value="DEHYDRODOLICHYL DIPHOSPHATE SYNTHASE 2"/>
    <property type="match status" value="1"/>
</dbReference>